<dbReference type="PaxDb" id="515619-EUBREC_0562"/>
<evidence type="ECO:0000313" key="1">
    <source>
        <dbReference type="EMBL" id="ACR74352.1"/>
    </source>
</evidence>
<dbReference type="AlphaFoldDB" id="C4ZCJ7"/>
<reference evidence="1 2" key="1">
    <citation type="journal article" date="2009" name="Proc. Natl. Acad. Sci. U.S.A.">
        <title>Characterizing a model human gut microbiota composed of members of its two dominant bacterial phyla.</title>
        <authorList>
            <person name="Mahowald M.A."/>
            <person name="Rey F.E."/>
            <person name="Seedorf H."/>
            <person name="Turnbaugh P.J."/>
            <person name="Fulton R.S."/>
            <person name="Wollam A."/>
            <person name="Shah N."/>
            <person name="Wang C."/>
            <person name="Magrini V."/>
            <person name="Wilson R.K."/>
            <person name="Cantarel B.L."/>
            <person name="Coutinho P.M."/>
            <person name="Henrissat B."/>
            <person name="Crock L.W."/>
            <person name="Russell A."/>
            <person name="Verberkmoes N.C."/>
            <person name="Hettich R.L."/>
            <person name="Gordon J.I."/>
        </authorList>
    </citation>
    <scope>NUCLEOTIDE SEQUENCE [LARGE SCALE GENOMIC DNA]</scope>
    <source>
        <strain evidence="2">ATCC 33656 / DSM 3377 / JCM 17463 / KCTC 5835 / LMG 30912 / VPI 0990</strain>
    </source>
</reference>
<sequence>MMSNKIITYVFTLPCGGVGKTTMSVACAKAHALQGRLGNEDFEFWEE</sequence>
<dbReference type="KEGG" id="ere:EUBREC_0562"/>
<dbReference type="EMBL" id="CP001107">
    <property type="protein sequence ID" value="ACR74352.1"/>
    <property type="molecule type" value="Genomic_DNA"/>
</dbReference>
<accession>C4ZCJ7</accession>
<gene>
    <name evidence="1" type="ordered locus">EUBREC_0562</name>
</gene>
<dbReference type="SUPFAM" id="SSF52540">
    <property type="entry name" value="P-loop containing nucleoside triphosphate hydrolases"/>
    <property type="match status" value="1"/>
</dbReference>
<dbReference type="InterPro" id="IPR027417">
    <property type="entry name" value="P-loop_NTPase"/>
</dbReference>
<protein>
    <submittedName>
        <fullName evidence="1">Uncharacterized protein</fullName>
    </submittedName>
</protein>
<dbReference type="HOGENOM" id="CLU_3183858_0_0_9"/>
<evidence type="ECO:0000313" key="2">
    <source>
        <dbReference type="Proteomes" id="UP000001477"/>
    </source>
</evidence>
<proteinExistence type="predicted"/>
<dbReference type="Proteomes" id="UP000001477">
    <property type="component" value="Chromosome"/>
</dbReference>
<name>C4ZCJ7_AGARV</name>
<organism evidence="1 2">
    <name type="scientific">Agathobacter rectalis (strain ATCC 33656 / DSM 3377 / JCM 17463 / KCTC 5835 / VPI 0990)</name>
    <name type="common">Eubacterium rectale</name>
    <dbReference type="NCBI Taxonomy" id="515619"/>
    <lineage>
        <taxon>Bacteria</taxon>
        <taxon>Bacillati</taxon>
        <taxon>Bacillota</taxon>
        <taxon>Clostridia</taxon>
        <taxon>Lachnospirales</taxon>
        <taxon>Lachnospiraceae</taxon>
        <taxon>Agathobacter</taxon>
    </lineage>
</organism>